<proteinExistence type="predicted"/>
<dbReference type="InterPro" id="IPR058922">
    <property type="entry name" value="WHD_DRP"/>
</dbReference>
<keyword evidence="1" id="KW-0433">Leucine-rich repeat</keyword>
<dbReference type="Gene3D" id="3.80.10.10">
    <property type="entry name" value="Ribonuclease Inhibitor"/>
    <property type="match status" value="2"/>
</dbReference>
<reference evidence="7 8" key="1">
    <citation type="submission" date="2021-09" db="EMBL/GenBank/DDBJ databases">
        <title>Genomic insights and catalytic innovation underlie evolution of tropane alkaloids biosynthesis.</title>
        <authorList>
            <person name="Wang Y.-J."/>
            <person name="Tian T."/>
            <person name="Huang J.-P."/>
            <person name="Huang S.-X."/>
        </authorList>
    </citation>
    <scope>NUCLEOTIDE SEQUENCE [LARGE SCALE GENOMIC DNA]</scope>
    <source>
        <strain evidence="7">KIB-2018</strain>
        <tissue evidence="7">Leaf</tissue>
    </source>
</reference>
<keyword evidence="8" id="KW-1185">Reference proteome</keyword>
<protein>
    <submittedName>
        <fullName evidence="7">Uncharacterized protein</fullName>
    </submittedName>
</protein>
<organism evidence="7 8">
    <name type="scientific">Erythroxylum novogranatense</name>
    <dbReference type="NCBI Taxonomy" id="1862640"/>
    <lineage>
        <taxon>Eukaryota</taxon>
        <taxon>Viridiplantae</taxon>
        <taxon>Streptophyta</taxon>
        <taxon>Embryophyta</taxon>
        <taxon>Tracheophyta</taxon>
        <taxon>Spermatophyta</taxon>
        <taxon>Magnoliopsida</taxon>
        <taxon>eudicotyledons</taxon>
        <taxon>Gunneridae</taxon>
        <taxon>Pentapetalae</taxon>
        <taxon>rosids</taxon>
        <taxon>fabids</taxon>
        <taxon>Malpighiales</taxon>
        <taxon>Erythroxylaceae</taxon>
        <taxon>Erythroxylum</taxon>
    </lineage>
</organism>
<evidence type="ECO:0000313" key="7">
    <source>
        <dbReference type="EMBL" id="KAJ8747548.1"/>
    </source>
</evidence>
<evidence type="ECO:0000259" key="6">
    <source>
        <dbReference type="Pfam" id="PF25019"/>
    </source>
</evidence>
<dbReference type="InterPro" id="IPR002182">
    <property type="entry name" value="NB-ARC"/>
</dbReference>
<dbReference type="Gene3D" id="1.10.10.10">
    <property type="entry name" value="Winged helix-like DNA-binding domain superfamily/Winged helix DNA-binding domain"/>
    <property type="match status" value="1"/>
</dbReference>
<keyword evidence="2" id="KW-0677">Repeat</keyword>
<feature type="domain" description="R13L1/DRL21-like LRR repeat region" evidence="6">
    <location>
        <begin position="506"/>
        <end position="628"/>
    </location>
</feature>
<dbReference type="Gene3D" id="1.10.8.430">
    <property type="entry name" value="Helical domain of apoptotic protease-activating factors"/>
    <property type="match status" value="1"/>
</dbReference>
<dbReference type="Proteomes" id="UP001159364">
    <property type="component" value="Unassembled WGS sequence"/>
</dbReference>
<dbReference type="GO" id="GO:0006952">
    <property type="term" value="P:defense response"/>
    <property type="evidence" value="ECO:0007669"/>
    <property type="project" value="UniProtKB-KW"/>
</dbReference>
<dbReference type="AlphaFoldDB" id="A0AAV8S673"/>
<evidence type="ECO:0000313" key="8">
    <source>
        <dbReference type="Proteomes" id="UP001159364"/>
    </source>
</evidence>
<feature type="domain" description="NB-ARC" evidence="4">
    <location>
        <begin position="13"/>
        <end position="167"/>
    </location>
</feature>
<dbReference type="InterPro" id="IPR027417">
    <property type="entry name" value="P-loop_NTPase"/>
</dbReference>
<dbReference type="Pfam" id="PF25019">
    <property type="entry name" value="LRR_R13L1-DRL21"/>
    <property type="match status" value="1"/>
</dbReference>
<dbReference type="SUPFAM" id="SSF52058">
    <property type="entry name" value="L domain-like"/>
    <property type="match status" value="1"/>
</dbReference>
<gene>
    <name evidence="7" type="ORF">K2173_013083</name>
</gene>
<dbReference type="EMBL" id="JAIWQS010000152">
    <property type="protein sequence ID" value="KAJ8747548.1"/>
    <property type="molecule type" value="Genomic_DNA"/>
</dbReference>
<evidence type="ECO:0000256" key="3">
    <source>
        <dbReference type="ARBA" id="ARBA00022821"/>
    </source>
</evidence>
<dbReference type="InterPro" id="IPR036388">
    <property type="entry name" value="WH-like_DNA-bd_sf"/>
</dbReference>
<feature type="domain" description="Disease resistance protein winged helix" evidence="5">
    <location>
        <begin position="250"/>
        <end position="315"/>
    </location>
</feature>
<dbReference type="PANTHER" id="PTHR36766">
    <property type="entry name" value="PLANT BROAD-SPECTRUM MILDEW RESISTANCE PROTEIN RPW8"/>
    <property type="match status" value="1"/>
</dbReference>
<evidence type="ECO:0000259" key="5">
    <source>
        <dbReference type="Pfam" id="PF23559"/>
    </source>
</evidence>
<accession>A0AAV8S673</accession>
<sequence>MRLFMLDDGNGSKNLSVISIMGMGGIGKTTLAQLIYRDDRVQERFDVKGWVCVSEDFDVPRITRDILNEVAPIAWDDKTLNQLQSELEKKLTGKRFLFVLDDVWNERFTDWNILLRPLKYGSPGSKIIITTRNDGVASTVSSNSIFRLNMLSSLNSWQLFCIHAFEDHNSSDYPCLEEIGREIVKRCHGLPLAVKVMGGLLRSKKNVKDWVNVLRNSLWDFSEGDIFPVLRLSYHYLPSLIKWCFASCSIFPKAYEFKKEELVLLWIGEGLVISPNGNKTVEEVGDELVSRSFFQPVNDSYSSKFVMHDLLDDLARVLAGESCFRFEGKDFCKTPKRTRYFSCVVVEQESSQQLSDILKSTHLLRTFLPVYTSRWQRGKIQQEVIRVLFLKQQRLRVLSISQCEHVVELPSSIGQLKHLRYLDFSATPITSLPECLCSLYNVQTLKLNQCNKLAELPTNMGRLINMQYLDIEGTNLQEMPPNMGKLIKLQKLTDFFVGKREGCRVKELGNLQHLRGTLKIQNPQNVVNAQDSLEAKVNCKKYLKYLKLKWKGDTDDSHHEKVVLDRLQPHTEIEAISIIGYGGTSFPNWLGGSAFTKLFSLELKGCRYCSCLPPRGQILSLKYLTIIGFDAVMVINSDFYGRCLSSSMKPFRSLEILSFIDMPQLQEWIPYGTEEQTGAFPCLKQLYLTNCPTLTSSLPNHLPSLTTFEINACPQLQFCVPNSPNLSSMVFSDGSREMYFHDSTSLNIIQFYCQDSALEKMGKLGYSVEQITIEKYEPLECFPLELFPKLRSLDIKKCSHYESFCTSNQECLKFVPFEFLTELLLWDCPKLKFLPQCMHYLLPSLLDLRIYGCPEIETFPEDGLPSKL</sequence>
<evidence type="ECO:0000256" key="1">
    <source>
        <dbReference type="ARBA" id="ARBA00022614"/>
    </source>
</evidence>
<name>A0AAV8S673_9ROSI</name>
<dbReference type="PANTHER" id="PTHR36766:SF51">
    <property type="entry name" value="DISEASE RESISTANCE RPP13-LIKE PROTEIN 1"/>
    <property type="match status" value="1"/>
</dbReference>
<dbReference type="Pfam" id="PF23559">
    <property type="entry name" value="WHD_DRP"/>
    <property type="match status" value="1"/>
</dbReference>
<dbReference type="SUPFAM" id="SSF52540">
    <property type="entry name" value="P-loop containing nucleoside triphosphate hydrolases"/>
    <property type="match status" value="1"/>
</dbReference>
<dbReference type="GO" id="GO:0043531">
    <property type="term" value="F:ADP binding"/>
    <property type="evidence" value="ECO:0007669"/>
    <property type="project" value="InterPro"/>
</dbReference>
<dbReference type="InterPro" id="IPR042197">
    <property type="entry name" value="Apaf_helical"/>
</dbReference>
<dbReference type="FunFam" id="3.40.50.300:FF:001091">
    <property type="entry name" value="Probable disease resistance protein At1g61300"/>
    <property type="match status" value="1"/>
</dbReference>
<dbReference type="Gene3D" id="3.40.50.300">
    <property type="entry name" value="P-loop containing nucleotide triphosphate hydrolases"/>
    <property type="match status" value="1"/>
</dbReference>
<comment type="caution">
    <text evidence="7">The sequence shown here is derived from an EMBL/GenBank/DDBJ whole genome shotgun (WGS) entry which is preliminary data.</text>
</comment>
<dbReference type="InterPro" id="IPR056789">
    <property type="entry name" value="LRR_R13L1-DRL21"/>
</dbReference>
<keyword evidence="3" id="KW-0611">Plant defense</keyword>
<dbReference type="InterPro" id="IPR032675">
    <property type="entry name" value="LRR_dom_sf"/>
</dbReference>
<dbReference type="Pfam" id="PF00931">
    <property type="entry name" value="NB-ARC"/>
    <property type="match status" value="1"/>
</dbReference>
<evidence type="ECO:0000259" key="4">
    <source>
        <dbReference type="Pfam" id="PF00931"/>
    </source>
</evidence>
<evidence type="ECO:0000256" key="2">
    <source>
        <dbReference type="ARBA" id="ARBA00022737"/>
    </source>
</evidence>
<dbReference type="PRINTS" id="PR00364">
    <property type="entry name" value="DISEASERSIST"/>
</dbReference>